<evidence type="ECO:0000256" key="2">
    <source>
        <dbReference type="ARBA" id="ARBA00022857"/>
    </source>
</evidence>
<evidence type="ECO:0000256" key="1">
    <source>
        <dbReference type="ARBA" id="ARBA00005525"/>
    </source>
</evidence>
<dbReference type="SUPFAM" id="SSF48179">
    <property type="entry name" value="6-phosphogluconate dehydrogenase C-terminal domain-like"/>
    <property type="match status" value="1"/>
</dbReference>
<evidence type="ECO:0000259" key="4">
    <source>
        <dbReference type="Pfam" id="PF14748"/>
    </source>
</evidence>
<dbReference type="RefSeq" id="WP_196494993.1">
    <property type="nucleotide sequence ID" value="NZ_AP017302.1"/>
</dbReference>
<feature type="domain" description="Pyrroline-5-carboxylate reductase dimerisation" evidence="4">
    <location>
        <begin position="62"/>
        <end position="164"/>
    </location>
</feature>
<dbReference type="SUPFAM" id="SSF51735">
    <property type="entry name" value="NAD(P)-binding Rossmann-fold domains"/>
    <property type="match status" value="1"/>
</dbReference>
<accession>A0A290YN16</accession>
<dbReference type="InterPro" id="IPR029036">
    <property type="entry name" value="P5CR_dimer"/>
</dbReference>
<dbReference type="GO" id="GO:0055129">
    <property type="term" value="P:L-proline biosynthetic process"/>
    <property type="evidence" value="ECO:0007669"/>
    <property type="project" value="TreeGrafter"/>
</dbReference>
<evidence type="ECO:0000313" key="5">
    <source>
        <dbReference type="EMBL" id="ATE47313.1"/>
    </source>
</evidence>
<protein>
    <submittedName>
        <fullName evidence="5">Pyrroline-5-carboxylate reductase</fullName>
    </submittedName>
</protein>
<dbReference type="Pfam" id="PF14748">
    <property type="entry name" value="P5CR_dimer"/>
    <property type="match status" value="1"/>
</dbReference>
<dbReference type="AlphaFoldDB" id="A0A290YN16"/>
<organism evidence="5">
    <name type="scientific">Pseudomonas aeruginosa</name>
    <dbReference type="NCBI Taxonomy" id="287"/>
    <lineage>
        <taxon>Bacteria</taxon>
        <taxon>Pseudomonadati</taxon>
        <taxon>Pseudomonadota</taxon>
        <taxon>Gammaproteobacteria</taxon>
        <taxon>Pseudomonadales</taxon>
        <taxon>Pseudomonadaceae</taxon>
        <taxon>Pseudomonas</taxon>
    </lineage>
</organism>
<dbReference type="Gene3D" id="3.40.50.720">
    <property type="entry name" value="NAD(P)-binding Rossmann-like Domain"/>
    <property type="match status" value="1"/>
</dbReference>
<evidence type="ECO:0000256" key="3">
    <source>
        <dbReference type="ARBA" id="ARBA00023002"/>
    </source>
</evidence>
<dbReference type="PANTHER" id="PTHR11645">
    <property type="entry name" value="PYRROLINE-5-CARBOXYLATE REDUCTASE"/>
    <property type="match status" value="1"/>
</dbReference>
<dbReference type="EMBL" id="KY860570">
    <property type="protein sequence ID" value="ATE47313.1"/>
    <property type="molecule type" value="Genomic_DNA"/>
</dbReference>
<sequence length="172" mass="17854">MDTLQRLFQSSRLVRAMPNTPALIGQGMTGLVAPIQLDAADRAIASALALAVGQCLWVENDEQLNAVTALSGSGPAYGFYLIEAMEQAALTLGLSAAQGRQLAVSTLHGAALLASESAEATVLLRERVTSTGGTTQAAIQVLEARCVQQAFVQAIQAAASRSREISAEQGIC</sequence>
<dbReference type="InterPro" id="IPR008927">
    <property type="entry name" value="6-PGluconate_DH-like_C_sf"/>
</dbReference>
<keyword evidence="3" id="KW-0560">Oxidoreductase</keyword>
<keyword evidence="2" id="KW-0521">NADP</keyword>
<dbReference type="InterPro" id="IPR036291">
    <property type="entry name" value="NAD(P)-bd_dom_sf"/>
</dbReference>
<dbReference type="Gene3D" id="1.10.3730.10">
    <property type="entry name" value="ProC C-terminal domain-like"/>
    <property type="match status" value="1"/>
</dbReference>
<dbReference type="PROSITE" id="PS00521">
    <property type="entry name" value="P5CR"/>
    <property type="match status" value="1"/>
</dbReference>
<name>A0A290YN16_PSEAI</name>
<dbReference type="GO" id="GO:0004735">
    <property type="term" value="F:pyrroline-5-carboxylate reductase activity"/>
    <property type="evidence" value="ECO:0007669"/>
    <property type="project" value="TreeGrafter"/>
</dbReference>
<dbReference type="FunFam" id="1.10.3730.10:FF:000001">
    <property type="entry name" value="Pyrroline-5-carboxylate reductase"/>
    <property type="match status" value="1"/>
</dbReference>
<proteinExistence type="inferred from homology"/>
<reference evidence="5" key="1">
    <citation type="journal article" date="2017" name="Antimicrob. Agents Chemother.">
        <title>Characterization of carbapenemase-producing Pseudomonas aeruginosa isolated in Czech hospitals, during 2015.</title>
        <authorList>
            <person name="Papagiannitsis C.C."/>
            <person name="Hrabak J."/>
        </authorList>
    </citation>
    <scope>NUCLEOTIDE SEQUENCE</scope>
    <source>
        <strain evidence="5">29652cz</strain>
    </source>
</reference>
<dbReference type="InterPro" id="IPR053790">
    <property type="entry name" value="P5CR-like_CS"/>
</dbReference>
<dbReference type="PANTHER" id="PTHR11645:SF0">
    <property type="entry name" value="PYRROLINE-5-CARBOXYLATE REDUCTASE 3"/>
    <property type="match status" value="1"/>
</dbReference>
<comment type="similarity">
    <text evidence="1">Belongs to the pyrroline-5-carboxylate reductase family.</text>
</comment>